<dbReference type="Ensembl" id="ENSACAT00000047675.1">
    <property type="protein sequence ID" value="ENSACAP00000038178.1"/>
    <property type="gene ID" value="ENSACAG00000037365.1"/>
</dbReference>
<dbReference type="GO" id="GO:0006355">
    <property type="term" value="P:regulation of DNA-templated transcription"/>
    <property type="evidence" value="ECO:0007669"/>
    <property type="project" value="InterPro"/>
</dbReference>
<name>A0A803TSI8_ANOCA</name>
<reference evidence="3" key="3">
    <citation type="submission" date="2025-09" db="UniProtKB">
        <authorList>
            <consortium name="Ensembl"/>
        </authorList>
    </citation>
    <scope>IDENTIFICATION</scope>
</reference>
<dbReference type="GeneTree" id="ENSGT01060000251409"/>
<dbReference type="SMART" id="SM00349">
    <property type="entry name" value="KRAB"/>
    <property type="match status" value="1"/>
</dbReference>
<dbReference type="Proteomes" id="UP000001646">
    <property type="component" value="Unplaced"/>
</dbReference>
<reference evidence="3" key="2">
    <citation type="submission" date="2025-08" db="UniProtKB">
        <authorList>
            <consortium name="Ensembl"/>
        </authorList>
    </citation>
    <scope>IDENTIFICATION</scope>
</reference>
<keyword evidence="4" id="KW-1185">Reference proteome</keyword>
<evidence type="ECO:0000256" key="1">
    <source>
        <dbReference type="SAM" id="MobiDB-lite"/>
    </source>
</evidence>
<evidence type="ECO:0000259" key="2">
    <source>
        <dbReference type="PROSITE" id="PS50805"/>
    </source>
</evidence>
<organism evidence="3 4">
    <name type="scientific">Anolis carolinensis</name>
    <name type="common">Green anole</name>
    <name type="synonym">American chameleon</name>
    <dbReference type="NCBI Taxonomy" id="28377"/>
    <lineage>
        <taxon>Eukaryota</taxon>
        <taxon>Metazoa</taxon>
        <taxon>Chordata</taxon>
        <taxon>Craniata</taxon>
        <taxon>Vertebrata</taxon>
        <taxon>Euteleostomi</taxon>
        <taxon>Lepidosauria</taxon>
        <taxon>Squamata</taxon>
        <taxon>Bifurcata</taxon>
        <taxon>Unidentata</taxon>
        <taxon>Episquamata</taxon>
        <taxon>Toxicofera</taxon>
        <taxon>Iguania</taxon>
        <taxon>Dactyloidae</taxon>
        <taxon>Anolis</taxon>
    </lineage>
</organism>
<dbReference type="SUPFAM" id="SSF109640">
    <property type="entry name" value="KRAB domain (Kruppel-associated box)"/>
    <property type="match status" value="1"/>
</dbReference>
<evidence type="ECO:0000313" key="3">
    <source>
        <dbReference type="Ensembl" id="ENSACAP00000038178.1"/>
    </source>
</evidence>
<accession>A0A803TSI8</accession>
<dbReference type="Pfam" id="PF01352">
    <property type="entry name" value="KRAB"/>
    <property type="match status" value="1"/>
</dbReference>
<evidence type="ECO:0000313" key="4">
    <source>
        <dbReference type="Proteomes" id="UP000001646"/>
    </source>
</evidence>
<dbReference type="PROSITE" id="PS50805">
    <property type="entry name" value="KRAB"/>
    <property type="match status" value="1"/>
</dbReference>
<reference evidence="3" key="1">
    <citation type="submission" date="2009-12" db="EMBL/GenBank/DDBJ databases">
        <title>The Genome Sequence of Anolis carolinensis (Green Anole Lizard).</title>
        <authorList>
            <consortium name="The Genome Sequencing Platform"/>
            <person name="Di Palma F."/>
            <person name="Alfoldi J."/>
            <person name="Heiman D."/>
            <person name="Young S."/>
            <person name="Grabherr M."/>
            <person name="Johnson J."/>
            <person name="Lander E.S."/>
            <person name="Lindblad-Toh K."/>
        </authorList>
    </citation>
    <scope>NUCLEOTIDE SEQUENCE [LARGE SCALE GENOMIC DNA]</scope>
    <source>
        <strain evidence="3">JBL SC #1</strain>
    </source>
</reference>
<sequence>MNDLFKDLNHKWPVFSDLDDVSVDFSEEEWALLDPSQKALHQQIMEENLGSVSTNYPVKKSVNQVPSRSCCVQPPGESRVEHTRH</sequence>
<dbReference type="Gene3D" id="6.10.140.140">
    <property type="match status" value="1"/>
</dbReference>
<feature type="domain" description="KRAB" evidence="2">
    <location>
        <begin position="16"/>
        <end position="85"/>
    </location>
</feature>
<dbReference type="AlphaFoldDB" id="A0A803TSI8"/>
<protein>
    <recommendedName>
        <fullName evidence="2">KRAB domain-containing protein</fullName>
    </recommendedName>
</protein>
<proteinExistence type="predicted"/>
<dbReference type="CDD" id="cd07765">
    <property type="entry name" value="KRAB_A-box"/>
    <property type="match status" value="1"/>
</dbReference>
<dbReference type="InterPro" id="IPR036051">
    <property type="entry name" value="KRAB_dom_sf"/>
</dbReference>
<dbReference type="InterPro" id="IPR001909">
    <property type="entry name" value="KRAB"/>
</dbReference>
<feature type="region of interest" description="Disordered" evidence="1">
    <location>
        <begin position="66"/>
        <end position="85"/>
    </location>
</feature>